<dbReference type="InterPro" id="IPR006029">
    <property type="entry name" value="Neurotrans-gated_channel_TM"/>
</dbReference>
<dbReference type="EMBL" id="CACRXK020007982">
    <property type="protein sequence ID" value="CAB4013687.1"/>
    <property type="molecule type" value="Genomic_DNA"/>
</dbReference>
<feature type="region of interest" description="Disordered" evidence="1">
    <location>
        <begin position="149"/>
        <end position="182"/>
    </location>
</feature>
<keyword evidence="2" id="KW-0732">Signal</keyword>
<dbReference type="Pfam" id="PF02932">
    <property type="entry name" value="Neur_chan_memb"/>
    <property type="match status" value="1"/>
</dbReference>
<proteinExistence type="predicted"/>
<accession>A0A6S7I8Y0</accession>
<feature type="signal peptide" evidence="2">
    <location>
        <begin position="1"/>
        <end position="18"/>
    </location>
</feature>
<dbReference type="Proteomes" id="UP001152795">
    <property type="component" value="Unassembled WGS sequence"/>
</dbReference>
<keyword evidence="4" id="KW-0675">Receptor</keyword>
<evidence type="ECO:0000256" key="1">
    <source>
        <dbReference type="SAM" id="MobiDB-lite"/>
    </source>
</evidence>
<comment type="caution">
    <text evidence="4">The sequence shown here is derived from an EMBL/GenBank/DDBJ whole genome shotgun (WGS) entry which is preliminary data.</text>
</comment>
<feature type="chain" id="PRO_5043915967" evidence="2">
    <location>
        <begin position="19"/>
        <end position="359"/>
    </location>
</feature>
<keyword evidence="5" id="KW-1185">Reference proteome</keyword>
<dbReference type="GO" id="GO:0006811">
    <property type="term" value="P:monoatomic ion transport"/>
    <property type="evidence" value="ECO:0007669"/>
    <property type="project" value="InterPro"/>
</dbReference>
<gene>
    <name evidence="4" type="ORF">PACLA_8A020048</name>
</gene>
<dbReference type="InterPro" id="IPR036719">
    <property type="entry name" value="Neuro-gated_channel_TM_sf"/>
</dbReference>
<evidence type="ECO:0000313" key="5">
    <source>
        <dbReference type="Proteomes" id="UP001152795"/>
    </source>
</evidence>
<dbReference type="CDD" id="cd19051">
    <property type="entry name" value="LGIC_TM_cation"/>
    <property type="match status" value="1"/>
</dbReference>
<dbReference type="Gene3D" id="1.20.58.390">
    <property type="entry name" value="Neurotransmitter-gated ion-channel transmembrane domain"/>
    <property type="match status" value="1"/>
</dbReference>
<feature type="domain" description="Neurotransmitter-gated ion-channel transmembrane" evidence="3">
    <location>
        <begin position="1"/>
        <end position="130"/>
    </location>
</feature>
<evidence type="ECO:0000256" key="2">
    <source>
        <dbReference type="SAM" id="SignalP"/>
    </source>
</evidence>
<organism evidence="4 5">
    <name type="scientific">Paramuricea clavata</name>
    <name type="common">Red gorgonian</name>
    <name type="synonym">Violescent sea-whip</name>
    <dbReference type="NCBI Taxonomy" id="317549"/>
    <lineage>
        <taxon>Eukaryota</taxon>
        <taxon>Metazoa</taxon>
        <taxon>Cnidaria</taxon>
        <taxon>Anthozoa</taxon>
        <taxon>Octocorallia</taxon>
        <taxon>Malacalcyonacea</taxon>
        <taxon>Plexauridae</taxon>
        <taxon>Paramuricea</taxon>
    </lineage>
</organism>
<dbReference type="GO" id="GO:0016020">
    <property type="term" value="C:membrane"/>
    <property type="evidence" value="ECO:0007669"/>
    <property type="project" value="InterPro"/>
</dbReference>
<evidence type="ECO:0000313" key="4">
    <source>
        <dbReference type="EMBL" id="CAB4013687.1"/>
    </source>
</evidence>
<dbReference type="SUPFAM" id="SSF90112">
    <property type="entry name" value="Neurotransmitter-gated ion-channel transmembrane pore"/>
    <property type="match status" value="1"/>
</dbReference>
<protein>
    <submittedName>
        <fullName evidence="4">Neuronal acetylcholine receptor subunit alpha-7-like</fullName>
    </submittedName>
</protein>
<feature type="non-terminal residue" evidence="4">
    <location>
        <position position="359"/>
    </location>
</feature>
<evidence type="ECO:0000259" key="3">
    <source>
        <dbReference type="Pfam" id="PF02932"/>
    </source>
</evidence>
<sequence>MVVFLLLVAEILPPNSEVTPMISIYCAGLMCEVGLALVASCFVLRLYCRHSGFDKMPSWIQTVVLDWLAKLTFTSSDVKKVREDNEEKAAKFLELFKTRKTPGSRNKARDGQLMESVYLLAPEWDSTYDLDTAGGAENDDVFTTVEEGEMAGGKGSGEPWSSHKSTSSCSHKKPSTVSGHSENAGNMELVVQGNKDCICSTLVDKLEHRQKTLVEHAFLGILHSKHLAICVCMTIRLLTILYNARHEKIDVVQTQTTTVYCRILPTLAPTFETKSSITSTTSSEYNSLIRSSDTKHGSLFSLYIHSCQSFNYGEKEESQRFDAMVVHVEIFSSRESFRLTLFSVILRGRQVLVNANVAQ</sequence>
<name>A0A6S7I8Y0_PARCT</name>
<reference evidence="4" key="1">
    <citation type="submission" date="2020-04" db="EMBL/GenBank/DDBJ databases">
        <authorList>
            <person name="Alioto T."/>
            <person name="Alioto T."/>
            <person name="Gomez Garrido J."/>
        </authorList>
    </citation>
    <scope>NUCLEOTIDE SEQUENCE</scope>
    <source>
        <strain evidence="4">A484AB</strain>
    </source>
</reference>
<dbReference type="InterPro" id="IPR038050">
    <property type="entry name" value="Neuro_actylchol_rec"/>
</dbReference>
<dbReference type="AlphaFoldDB" id="A0A6S7I8Y0"/>